<evidence type="ECO:0000313" key="1">
    <source>
        <dbReference type="EMBL" id="MBR1135288.1"/>
    </source>
</evidence>
<dbReference type="RefSeq" id="WP_172238869.1">
    <property type="nucleotide sequence ID" value="NZ_JABFDP010000020.1"/>
</dbReference>
<dbReference type="CDD" id="cd07812">
    <property type="entry name" value="SRPBCC"/>
    <property type="match status" value="1"/>
</dbReference>
<sequence>MHYQLELEINAPRERVVELFLDPDNLQHWQPDLVSFEQISSGAPREVGAKSKQVHRMGKREFEMIETITVHRPPEEFAATYEAEGVWNLVSNRLTETTHGTTRWVLNSHCKFSSLVMKLMALLSPGMFKKKTMTFMQRFKEFAEKSVRAGESMP</sequence>
<comment type="caution">
    <text evidence="1">The sequence shown here is derived from an EMBL/GenBank/DDBJ whole genome shotgun (WGS) entry which is preliminary data.</text>
</comment>
<reference evidence="2" key="1">
    <citation type="journal article" date="2021" name="ISME J.">
        <title>Evolutionary origin and ecological implication of a unique nif island in free-living Bradyrhizobium lineages.</title>
        <authorList>
            <person name="Tao J."/>
        </authorList>
    </citation>
    <scope>NUCLEOTIDE SEQUENCE [LARGE SCALE GENOMIC DNA]</scope>
    <source>
        <strain evidence="2">SZCCT0094</strain>
    </source>
</reference>
<dbReference type="Pfam" id="PF10604">
    <property type="entry name" value="Polyketide_cyc2"/>
    <property type="match status" value="1"/>
</dbReference>
<dbReference type="Proteomes" id="UP001314635">
    <property type="component" value="Unassembled WGS sequence"/>
</dbReference>
<protein>
    <submittedName>
        <fullName evidence="1">SRPBCC family protein</fullName>
    </submittedName>
</protein>
<organism evidence="1 2">
    <name type="scientific">Bradyrhizobium denitrificans</name>
    <dbReference type="NCBI Taxonomy" id="2734912"/>
    <lineage>
        <taxon>Bacteria</taxon>
        <taxon>Pseudomonadati</taxon>
        <taxon>Pseudomonadota</taxon>
        <taxon>Alphaproteobacteria</taxon>
        <taxon>Hyphomicrobiales</taxon>
        <taxon>Nitrobacteraceae</taxon>
        <taxon>Bradyrhizobium</taxon>
    </lineage>
</organism>
<dbReference type="Gene3D" id="3.30.530.20">
    <property type="match status" value="1"/>
</dbReference>
<dbReference type="EMBL" id="JAFCLK010000004">
    <property type="protein sequence ID" value="MBR1135288.1"/>
    <property type="molecule type" value="Genomic_DNA"/>
</dbReference>
<evidence type="ECO:0000313" key="2">
    <source>
        <dbReference type="Proteomes" id="UP001314635"/>
    </source>
</evidence>
<proteinExistence type="predicted"/>
<keyword evidence="2" id="KW-1185">Reference proteome</keyword>
<dbReference type="InterPro" id="IPR023393">
    <property type="entry name" value="START-like_dom_sf"/>
</dbReference>
<dbReference type="InterPro" id="IPR019587">
    <property type="entry name" value="Polyketide_cyclase/dehydratase"/>
</dbReference>
<dbReference type="SUPFAM" id="SSF55961">
    <property type="entry name" value="Bet v1-like"/>
    <property type="match status" value="1"/>
</dbReference>
<gene>
    <name evidence="1" type="ORF">JQ619_05895</name>
</gene>
<name>A0ABS5G1W4_9BRAD</name>
<accession>A0ABS5G1W4</accession>